<name>A0A813ZQR9_9BILA</name>
<feature type="coiled-coil region" evidence="1">
    <location>
        <begin position="1486"/>
        <end position="1556"/>
    </location>
</feature>
<feature type="coiled-coil region" evidence="1">
    <location>
        <begin position="797"/>
        <end position="916"/>
    </location>
</feature>
<feature type="coiled-coil region" evidence="1">
    <location>
        <begin position="1697"/>
        <end position="1727"/>
    </location>
</feature>
<sequence>MLRPEQVTFHAEDYNSLHNTEGEENNLSSSFDTLVHYSTDFKMNNNREPPQKMTNSSIKQSSSLQELSLISNIYQQENEDLTQETNVTLPTIANIDFSSPQSVDNLLQLDALALQQIAIGSNPGLPAVGNNQKEEQQAHLKSPPIQTASLEDIQKEVDRVRQMKYGRVFPSPSPDNHYSPSALCSRVTFNPFSPTTSNIDLSSITQSFQFSDRSSHQQISTLPFTSTFITSIPESTLKESDETHFMPIKQTSDNKIRKSPSSLSLIEDHEVFDTFMLSPKPVLKLPGVAVRTVQPFRLSKNISNSESDLRQHDIHVNNFVGDSQSDRDTTVSSGLNDDLFIAEWDKERNLFQDYINSLRTEIRVLLQEREEYQTNIRQLKENLSDRKRLISNTTQNTEVEVQHISEINSLESKITLLQKALEEKNAVLELLQTEYEMLKEKNVQLQRKISLYRSDMKSQVGVIDELKQKITELCVNLQNMIIVKKRHELSIEQLEQEIRQVDEEKQKLTHHVSSTSNEKYELEKKLQQAYVHIAEQGTQLEILRSENVQIRSQLNETQRRQLQEKQQIMDYLKQVESDLIEREQIKVRENLLKQELKQVNELRNQDHAQLKQLQDQIQQDKLKLDKYENERVQLLDTIKEIDDKSSSDQHDANHEILSLKAKLVDLQTSCSSLTEQNLQLVADINLSKADLKHFVNHLKSPLSENDKILLPSDPLLSEIYYLIEHHEKNEKEQKSIIDQHQATIHELQQNLLNMKEQNEKDFQRFLIQFSLQPSTSSSQNSHIDQIISVYDWTLEQNRQLKQIVDEKTNQIEQMNKDIHQKEIKLSTSIQQQSSNDSSTDYQIKQLENELLNMKKFLETERLRYESEISNTQNLFQNEGLRCEQLQSTLNEQNHLIAQQESALHDLQRKLYEIEQQNESNFENFLMRFNLPHSQAKTSKNYIDDIISIYESQNRLTIDKYEQKLNEKQNSIDRLQQEIDEQRNLMKTVKKNVQQQESVLLSPAKIHNISLKQQSPDPSVMSGTTDLNNFQHEPLSTKAQSKTEDMRIEEYQTELFNLQNLYNHEHLRSEQFQVSYNEQYQQNVEYKLENQELQQKLFETETTLKQLKDENDRDFLRFLAHFNLQSYIPLSAEKNNHIDEIISICERQNQQLTYNYQHQLNEKQNLNDRLEQLVGEKTSQIELMNKNIQQQQELILSSPRVHDVSVQQQSPSNLEQIQNELSTTKSLLESERAQYHNELTNIQNLLQTESLRTTHQNLTIENLQQKLLETQTNLNKLDEKNDRDFQRLYSDFNLQLYKQDGDKNSYIDDVISIHNWTLEQNRQLKQLVDEKTNQIEQMIVNIRQQQLSSPSPHIHTVSVQQQSPPINRNGEIENELLNAKNLLVVEREQFQTDLLNLQNLLDTERLRSDQIQQTYNTLSNAYYELEQQSNKPEINELIDLNPFFTIFQFPSFDQQPSALKRLFDQNKQHRLSLSLVQDILTVFEWSCEQLQTRVKDMNKENEQLKSTLELLDEQQQRNRKEFNLNLEGMIKENKQLKNIFEEKVNEIQQLKEEVQKSIIVNQSEPAIQIAPLQQQTVPSDLTESAKNLQNLLEVERYQFEQYKNENQIIVDQLRLELDRRQVELDSFESKFKLEKEKQNIVIEQLREKIEIDRKQKRTTSPTAITDDLMTNDLSASGNDLESKLHEQHLLTTDVQTRLIEAQVFIEQLKEELAKAEQLVKQIESWENEDSISNVPAGEKINDFLQACCTKLSCSKNFDSILKSLESQDQFLHDCCSKLNIEDGNRREIVLDKLDSYKKIFKSVGLKEDNFDIWKQSYDEKIQFKRKTKEFLKNCQQKISSLLTFEHILDYIDKYKQLQSDFDEKEATIHQLQTENYQLLTFQTSITEKFGTYDNLLQLLTENDFYKNYVNKIQSVQQESIEQLNNFNCSLNSDATVDIILQQWYQLCSMLKQSENKLIDLNQFLNEKWQQNIPVDEMRTNLDNFIGKRHWYKVKEIQKSITFCFFDFYTWLDRARCAESEYV</sequence>
<evidence type="ECO:0000256" key="2">
    <source>
        <dbReference type="SAM" id="MobiDB-lite"/>
    </source>
</evidence>
<keyword evidence="5" id="KW-1185">Reference proteome</keyword>
<keyword evidence="1" id="KW-0175">Coiled coil</keyword>
<evidence type="ECO:0000313" key="5">
    <source>
        <dbReference type="Proteomes" id="UP000663829"/>
    </source>
</evidence>
<dbReference type="PANTHER" id="PTHR23159:SF31">
    <property type="entry name" value="CENTROSOME-ASSOCIATED PROTEIN CEP250 ISOFORM X1"/>
    <property type="match status" value="1"/>
</dbReference>
<reference evidence="3" key="1">
    <citation type="submission" date="2021-02" db="EMBL/GenBank/DDBJ databases">
        <authorList>
            <person name="Nowell W R."/>
        </authorList>
    </citation>
    <scope>NUCLEOTIDE SEQUENCE</scope>
</reference>
<feature type="coiled-coil region" evidence="1">
    <location>
        <begin position="1148"/>
        <end position="1186"/>
    </location>
</feature>
<dbReference type="Proteomes" id="UP000663829">
    <property type="component" value="Unassembled WGS sequence"/>
</dbReference>
<dbReference type="OrthoDB" id="2286360at2759"/>
<dbReference type="Proteomes" id="UP000681722">
    <property type="component" value="Unassembled WGS sequence"/>
</dbReference>
<gene>
    <name evidence="3" type="ORF">GPM918_LOCUS8737</name>
    <name evidence="4" type="ORF">SRO942_LOCUS8739</name>
</gene>
<comment type="caution">
    <text evidence="3">The sequence shown here is derived from an EMBL/GenBank/DDBJ whole genome shotgun (WGS) entry which is preliminary data.</text>
</comment>
<feature type="coiled-coil region" evidence="1">
    <location>
        <begin position="1584"/>
        <end position="1654"/>
    </location>
</feature>
<organism evidence="3 5">
    <name type="scientific">Didymodactylos carnosus</name>
    <dbReference type="NCBI Taxonomy" id="1234261"/>
    <lineage>
        <taxon>Eukaryota</taxon>
        <taxon>Metazoa</taxon>
        <taxon>Spiralia</taxon>
        <taxon>Gnathifera</taxon>
        <taxon>Rotifera</taxon>
        <taxon>Eurotatoria</taxon>
        <taxon>Bdelloidea</taxon>
        <taxon>Philodinida</taxon>
        <taxon>Philodinidae</taxon>
        <taxon>Didymodactylos</taxon>
    </lineage>
</organism>
<evidence type="ECO:0000256" key="1">
    <source>
        <dbReference type="SAM" id="Coils"/>
    </source>
</evidence>
<feature type="region of interest" description="Disordered" evidence="2">
    <location>
        <begin position="41"/>
        <end position="60"/>
    </location>
</feature>
<feature type="coiled-coil region" evidence="1">
    <location>
        <begin position="355"/>
        <end position="511"/>
    </location>
</feature>
<evidence type="ECO:0000313" key="4">
    <source>
        <dbReference type="EMBL" id="CAF3685194.1"/>
    </source>
</evidence>
<feature type="coiled-coil region" evidence="1">
    <location>
        <begin position="1213"/>
        <end position="1279"/>
    </location>
</feature>
<feature type="compositionally biased region" description="Polar residues" evidence="2">
    <location>
        <begin position="41"/>
        <end position="54"/>
    </location>
</feature>
<dbReference type="EMBL" id="CAJNOQ010001555">
    <property type="protein sequence ID" value="CAF0903005.1"/>
    <property type="molecule type" value="Genomic_DNA"/>
</dbReference>
<feature type="compositionally biased region" description="Polar residues" evidence="2">
    <location>
        <begin position="249"/>
        <end position="259"/>
    </location>
</feature>
<feature type="region of interest" description="Disordered" evidence="2">
    <location>
        <begin position="239"/>
        <end position="259"/>
    </location>
</feature>
<dbReference type="EMBL" id="CAJOBC010001555">
    <property type="protein sequence ID" value="CAF3685194.1"/>
    <property type="molecule type" value="Genomic_DNA"/>
</dbReference>
<evidence type="ECO:0000313" key="3">
    <source>
        <dbReference type="EMBL" id="CAF0903005.1"/>
    </source>
</evidence>
<dbReference type="PANTHER" id="PTHR23159">
    <property type="entry name" value="CENTROSOMAL PROTEIN 2"/>
    <property type="match status" value="1"/>
</dbReference>
<feature type="coiled-coil region" evidence="1">
    <location>
        <begin position="540"/>
        <end position="644"/>
    </location>
</feature>
<feature type="coiled-coil region" evidence="1">
    <location>
        <begin position="1075"/>
        <end position="1109"/>
    </location>
</feature>
<proteinExistence type="predicted"/>
<feature type="coiled-coil region" evidence="1">
    <location>
        <begin position="730"/>
        <end position="764"/>
    </location>
</feature>
<accession>A0A813ZQR9</accession>
<feature type="coiled-coil region" evidence="1">
    <location>
        <begin position="957"/>
        <end position="998"/>
    </location>
</feature>
<protein>
    <submittedName>
        <fullName evidence="3">Uncharacterized protein</fullName>
    </submittedName>
</protein>